<reference evidence="2" key="1">
    <citation type="submission" date="2015-07" db="EMBL/GenBank/DDBJ databases">
        <title>Genome Of Nitrogen-Fixing Cyanobacterium Nostoc piscinale CENA21 From Solimoes/Amazon River Floodplain Sediments And Comparative Genomics To Uncover Biosynthetic Natural Products Potential.</title>
        <authorList>
            <person name="Leao T.F."/>
            <person name="Leao P.N."/>
            <person name="Guimaraes P.I."/>
            <person name="de Melo A.G.C."/>
            <person name="Ramos R.T.J."/>
            <person name="Silva A."/>
            <person name="Fiore M.F."/>
            <person name="Schneider M.P.C."/>
        </authorList>
    </citation>
    <scope>NUCLEOTIDE SEQUENCE [LARGE SCALE GENOMIC DNA]</scope>
    <source>
        <strain evidence="2">CENA21</strain>
    </source>
</reference>
<protein>
    <submittedName>
        <fullName evidence="1">Uncharacterized protein</fullName>
    </submittedName>
</protein>
<dbReference type="SUPFAM" id="SSF47095">
    <property type="entry name" value="HMG-box"/>
    <property type="match status" value="1"/>
</dbReference>
<accession>A0A0M4SVA1</accession>
<keyword evidence="2" id="KW-1185">Reference proteome</keyword>
<dbReference type="PATRIC" id="fig|224013.5.peg.6392"/>
<organism evidence="1 2">
    <name type="scientific">Nostoc piscinale CENA21</name>
    <dbReference type="NCBI Taxonomy" id="224013"/>
    <lineage>
        <taxon>Bacteria</taxon>
        <taxon>Bacillati</taxon>
        <taxon>Cyanobacteriota</taxon>
        <taxon>Cyanophyceae</taxon>
        <taxon>Nostocales</taxon>
        <taxon>Nostocaceae</taxon>
        <taxon>Nostoc</taxon>
    </lineage>
</organism>
<proteinExistence type="predicted"/>
<dbReference type="KEGG" id="npz:ACX27_26680"/>
<evidence type="ECO:0000313" key="1">
    <source>
        <dbReference type="EMBL" id="ALF55615.1"/>
    </source>
</evidence>
<reference evidence="1 2" key="2">
    <citation type="journal article" date="2016" name="Genome Announc.">
        <title>Draft Genome Sequence of the N2-Fixing Cyanobacterium Nostoc piscinale CENA21, Isolated from the Brazilian Amazon Floodplain.</title>
        <authorList>
            <person name="Leao T."/>
            <person name="Guimaraes P.I."/>
            <person name="de Melo A.G."/>
            <person name="Ramos R.T."/>
            <person name="Leao P.N."/>
            <person name="Silva A."/>
            <person name="Fiore M.F."/>
            <person name="Schneider M.P."/>
        </authorList>
    </citation>
    <scope>NUCLEOTIDE SEQUENCE [LARGE SCALE GENOMIC DNA]</scope>
    <source>
        <strain evidence="1 2">CENA21</strain>
    </source>
</reference>
<dbReference type="InterPro" id="IPR036910">
    <property type="entry name" value="HMG_box_dom_sf"/>
</dbReference>
<gene>
    <name evidence="1" type="ORF">ACX27_26680</name>
</gene>
<dbReference type="Proteomes" id="UP000062645">
    <property type="component" value="Chromosome"/>
</dbReference>
<sequence length="66" mass="7585">MNSEDLAKEIYCIYNSLRSGAAKEIHADVWQYLNPYEKQVWEDTAKELKILLTPAKARKAAPTTEE</sequence>
<dbReference type="OrthoDB" id="9946260at2"/>
<name>A0A0M4SVA1_9NOSO</name>
<evidence type="ECO:0000313" key="2">
    <source>
        <dbReference type="Proteomes" id="UP000062645"/>
    </source>
</evidence>
<dbReference type="AlphaFoldDB" id="A0A0M4SVA1"/>
<dbReference type="EMBL" id="CP012036">
    <property type="protein sequence ID" value="ALF55615.1"/>
    <property type="molecule type" value="Genomic_DNA"/>
</dbReference>
<dbReference type="RefSeq" id="WP_062296940.1">
    <property type="nucleotide sequence ID" value="NZ_CP012036.1"/>
</dbReference>